<organism evidence="1 2">
    <name type="scientific">Pseudobacteriovorax antillogorgiicola</name>
    <dbReference type="NCBI Taxonomy" id="1513793"/>
    <lineage>
        <taxon>Bacteria</taxon>
        <taxon>Pseudomonadati</taxon>
        <taxon>Bdellovibrionota</taxon>
        <taxon>Oligoflexia</taxon>
        <taxon>Oligoflexales</taxon>
        <taxon>Pseudobacteriovoracaceae</taxon>
        <taxon>Pseudobacteriovorax</taxon>
    </lineage>
</organism>
<dbReference type="EMBL" id="FWZT01000005">
    <property type="protein sequence ID" value="SMF14046.1"/>
    <property type="molecule type" value="Genomic_DNA"/>
</dbReference>
<reference evidence="2" key="1">
    <citation type="submission" date="2017-04" db="EMBL/GenBank/DDBJ databases">
        <authorList>
            <person name="Varghese N."/>
            <person name="Submissions S."/>
        </authorList>
    </citation>
    <scope>NUCLEOTIDE SEQUENCE [LARGE SCALE GENOMIC DNA]</scope>
    <source>
        <strain evidence="2">RKEM611</strain>
    </source>
</reference>
<protein>
    <recommendedName>
        <fullName evidence="3">Lipoprotein</fullName>
    </recommendedName>
</protein>
<evidence type="ECO:0000313" key="2">
    <source>
        <dbReference type="Proteomes" id="UP000192907"/>
    </source>
</evidence>
<proteinExistence type="predicted"/>
<accession>A0A1Y6BJD7</accession>
<dbReference type="AlphaFoldDB" id="A0A1Y6BJD7"/>
<dbReference type="PROSITE" id="PS51257">
    <property type="entry name" value="PROKAR_LIPOPROTEIN"/>
    <property type="match status" value="1"/>
</dbReference>
<name>A0A1Y6BJD7_9BACT</name>
<keyword evidence="2" id="KW-1185">Reference proteome</keyword>
<dbReference type="RefSeq" id="WP_132317171.1">
    <property type="nucleotide sequence ID" value="NZ_FWZT01000005.1"/>
</dbReference>
<evidence type="ECO:0000313" key="1">
    <source>
        <dbReference type="EMBL" id="SMF14046.1"/>
    </source>
</evidence>
<dbReference type="OrthoDB" id="5311987at2"/>
<sequence length="255" mass="27843">MNLLHLKSFCILSVTLISCNGGNFNGQQGNEELGAAATSDQVEQRLEDIGVSDATSLADACEKVDELNIQESKTSISYAERRNCNWNQGPNLEPRDRFVQAFETSKASIQVPAGSVLCSIDLASQDNARMHYDDFLFLTLEDKVIFGSNQGVTSRLDRSDDIFSWDFSKIAGLQIGNFESPYYCIGGLQSCSLPPHDQEGPIALALETKAIAPIALEVAGQTQLALDLIATGDNDDEDCMHTQLDLDVTVKFIKL</sequence>
<evidence type="ECO:0008006" key="3">
    <source>
        <dbReference type="Google" id="ProtNLM"/>
    </source>
</evidence>
<gene>
    <name evidence="1" type="ORF">SAMN06296036_105270</name>
</gene>
<dbReference type="Proteomes" id="UP000192907">
    <property type="component" value="Unassembled WGS sequence"/>
</dbReference>